<dbReference type="InterPro" id="IPR002018">
    <property type="entry name" value="CarbesteraseB"/>
</dbReference>
<reference evidence="5" key="1">
    <citation type="submission" date="2020-05" db="EMBL/GenBank/DDBJ databases">
        <title>Mycena genomes resolve the evolution of fungal bioluminescence.</title>
        <authorList>
            <person name="Tsai I.J."/>
        </authorList>
    </citation>
    <scope>NUCLEOTIDE SEQUENCE</scope>
    <source>
        <strain evidence="5">CCC161011</strain>
    </source>
</reference>
<feature type="domain" description="Carboxylesterase type B" evidence="4">
    <location>
        <begin position="27"/>
        <end position="361"/>
    </location>
</feature>
<dbReference type="InterPro" id="IPR019826">
    <property type="entry name" value="Carboxylesterase_B_AS"/>
</dbReference>
<evidence type="ECO:0000313" key="5">
    <source>
        <dbReference type="EMBL" id="KAF7359806.1"/>
    </source>
</evidence>
<name>A0A8H6YJE5_9AGAR</name>
<organism evidence="5 6">
    <name type="scientific">Mycena venus</name>
    <dbReference type="NCBI Taxonomy" id="2733690"/>
    <lineage>
        <taxon>Eukaryota</taxon>
        <taxon>Fungi</taxon>
        <taxon>Dikarya</taxon>
        <taxon>Basidiomycota</taxon>
        <taxon>Agaricomycotina</taxon>
        <taxon>Agaricomycetes</taxon>
        <taxon>Agaricomycetidae</taxon>
        <taxon>Agaricales</taxon>
        <taxon>Marasmiineae</taxon>
        <taxon>Mycenaceae</taxon>
        <taxon>Mycena</taxon>
    </lineage>
</organism>
<evidence type="ECO:0000256" key="1">
    <source>
        <dbReference type="ARBA" id="ARBA00005964"/>
    </source>
</evidence>
<evidence type="ECO:0000256" key="2">
    <source>
        <dbReference type="ARBA" id="ARBA00022801"/>
    </source>
</evidence>
<evidence type="ECO:0000259" key="4">
    <source>
        <dbReference type="Pfam" id="PF00135"/>
    </source>
</evidence>
<dbReference type="Proteomes" id="UP000620124">
    <property type="component" value="Unassembled WGS sequence"/>
</dbReference>
<evidence type="ECO:0000256" key="3">
    <source>
        <dbReference type="RuleBase" id="RU361235"/>
    </source>
</evidence>
<comment type="similarity">
    <text evidence="1 3">Belongs to the type-B carboxylesterase/lipase family.</text>
</comment>
<dbReference type="Pfam" id="PF00135">
    <property type="entry name" value="COesterase"/>
    <property type="match status" value="1"/>
</dbReference>
<dbReference type="InterPro" id="IPR029058">
    <property type="entry name" value="AB_hydrolase_fold"/>
</dbReference>
<sequence length="532" mass="57305">MALLSLRISAIAIFLWTARVVSAQISPIVDLGYAQYQGAVNTANNVTHFLGIRYAAPPLGDLRFRAPQPPANMSGVQLATIQPNECFQGSTGQSPTNPLKSRATQIVDTEDCLFLSVYYPSNGAGVPLDNNLPTLVWIHGGGYVAGGMSEYNGEDIIRQSNRGVVVVTIQYRLGLFGFLAGSAVKKNGALNAGLLDQDFALRWVNKHISKFGGDPSKVTIWGISAGAGSVLQQVIAHGGQTEPQLFRAAITSSTFLPSQYQFDDQIPELLFSEVLAQTNCMTAPDSMSCLRAVDATTLEAVNMNITTNAFFGTFVFVPVVDGTFITQRPTLSLLEGKVNGDAVLSVTNAFEGTDFVDQSVSVTASDYSLELFPRFGSLQALGVGALYSGLGTDLFQVDAVQGESIFICPTYYLLNAFHGRAFKGEFAIPPGLHGMDQAYYFPGDSPPPFNNAAFIDAFAQSFTSFIINLDPNIKVDPTTITPHWNTFDIVHTEMLFNQTAVDGLPVVHAIETSDALLERCLFWNSVGSLTAQ</sequence>
<feature type="chain" id="PRO_5034788162" description="Carboxylic ester hydrolase" evidence="3">
    <location>
        <begin position="24"/>
        <end position="532"/>
    </location>
</feature>
<gene>
    <name evidence="5" type="ORF">MVEN_00705800</name>
</gene>
<evidence type="ECO:0000313" key="6">
    <source>
        <dbReference type="Proteomes" id="UP000620124"/>
    </source>
</evidence>
<dbReference type="EMBL" id="JACAZI010000005">
    <property type="protein sequence ID" value="KAF7359806.1"/>
    <property type="molecule type" value="Genomic_DNA"/>
</dbReference>
<dbReference type="AlphaFoldDB" id="A0A8H6YJE5"/>
<dbReference type="PROSITE" id="PS00122">
    <property type="entry name" value="CARBOXYLESTERASE_B_1"/>
    <property type="match status" value="1"/>
</dbReference>
<keyword evidence="6" id="KW-1185">Reference proteome</keyword>
<dbReference type="EC" id="3.1.1.-" evidence="3"/>
<dbReference type="InterPro" id="IPR019819">
    <property type="entry name" value="Carboxylesterase_B_CS"/>
</dbReference>
<accession>A0A8H6YJE5</accession>
<dbReference type="PROSITE" id="PS00941">
    <property type="entry name" value="CARBOXYLESTERASE_B_2"/>
    <property type="match status" value="1"/>
</dbReference>
<dbReference type="OrthoDB" id="408631at2759"/>
<dbReference type="GO" id="GO:0016787">
    <property type="term" value="F:hydrolase activity"/>
    <property type="evidence" value="ECO:0007669"/>
    <property type="project" value="UniProtKB-KW"/>
</dbReference>
<dbReference type="InterPro" id="IPR050309">
    <property type="entry name" value="Type-B_Carboxylest/Lipase"/>
</dbReference>
<dbReference type="SUPFAM" id="SSF53474">
    <property type="entry name" value="alpha/beta-Hydrolases"/>
    <property type="match status" value="1"/>
</dbReference>
<proteinExistence type="inferred from homology"/>
<dbReference type="PANTHER" id="PTHR11559">
    <property type="entry name" value="CARBOXYLESTERASE"/>
    <property type="match status" value="1"/>
</dbReference>
<feature type="signal peptide" evidence="3">
    <location>
        <begin position="1"/>
        <end position="23"/>
    </location>
</feature>
<keyword evidence="2 3" id="KW-0378">Hydrolase</keyword>
<keyword evidence="3" id="KW-0732">Signal</keyword>
<protein>
    <recommendedName>
        <fullName evidence="3">Carboxylic ester hydrolase</fullName>
        <ecNumber evidence="3">3.1.1.-</ecNumber>
    </recommendedName>
</protein>
<dbReference type="Gene3D" id="3.40.50.1820">
    <property type="entry name" value="alpha/beta hydrolase"/>
    <property type="match status" value="1"/>
</dbReference>
<comment type="caution">
    <text evidence="5">The sequence shown here is derived from an EMBL/GenBank/DDBJ whole genome shotgun (WGS) entry which is preliminary data.</text>
</comment>